<comment type="caution">
    <text evidence="6">The sequence shown here is derived from an EMBL/GenBank/DDBJ whole genome shotgun (WGS) entry which is preliminary data.</text>
</comment>
<evidence type="ECO:0000313" key="6">
    <source>
        <dbReference type="EMBL" id="ROL48040.1"/>
    </source>
</evidence>
<dbReference type="Proteomes" id="UP000281406">
    <property type="component" value="Unassembled WGS sequence"/>
</dbReference>
<keyword evidence="5" id="KW-0446">Lipid-binding</keyword>
<evidence type="ECO:0000256" key="5">
    <source>
        <dbReference type="ARBA" id="ARBA00023121"/>
    </source>
</evidence>
<proteinExistence type="inferred from homology"/>
<accession>A0A3N0YQ05</accession>
<dbReference type="PRINTS" id="PR00178">
    <property type="entry name" value="FATTYACIDBP"/>
</dbReference>
<dbReference type="InterPro" id="IPR012674">
    <property type="entry name" value="Calycin"/>
</dbReference>
<keyword evidence="7" id="KW-1185">Reference proteome</keyword>
<dbReference type="GO" id="GO:0005737">
    <property type="term" value="C:cytoplasm"/>
    <property type="evidence" value="ECO:0007669"/>
    <property type="project" value="UniProtKB-SubCell"/>
</dbReference>
<dbReference type="FunFam" id="2.40.128.20:FF:000006">
    <property type="entry name" value="Fatty acid-binding protein, liver"/>
    <property type="match status" value="1"/>
</dbReference>
<comment type="subcellular location">
    <subcellularLocation>
        <location evidence="1">Cytoplasm</location>
    </subcellularLocation>
</comment>
<protein>
    <submittedName>
        <fullName evidence="6">Gastrotropin</fullName>
    </submittedName>
</protein>
<dbReference type="OrthoDB" id="10016075at2759"/>
<evidence type="ECO:0000256" key="3">
    <source>
        <dbReference type="ARBA" id="ARBA00022448"/>
    </source>
</evidence>
<comment type="similarity">
    <text evidence="2">Belongs to the calycin superfamily. Fatty-acid binding protein (FABP) family.</text>
</comment>
<dbReference type="Pfam" id="PF14651">
    <property type="entry name" value="Lipocalin_7"/>
    <property type="match status" value="1"/>
</dbReference>
<keyword evidence="4" id="KW-0963">Cytoplasm</keyword>
<gene>
    <name evidence="6" type="ORF">DPX16_18640</name>
</gene>
<dbReference type="PANTHER" id="PTHR11955">
    <property type="entry name" value="FATTY ACID BINDING PROTEIN"/>
    <property type="match status" value="1"/>
</dbReference>
<dbReference type="Gene3D" id="2.40.128.20">
    <property type="match status" value="1"/>
</dbReference>
<evidence type="ECO:0000256" key="2">
    <source>
        <dbReference type="ARBA" id="ARBA00008390"/>
    </source>
</evidence>
<sequence>MAFNGKWETESQDGYEEFCKLIGIPDDVISKGRDFKLVTEVIQNGDEYTWIQYYPNNHVVTNKFIVGKESDMETVGGKKFKGVVSMEGSKLAISFPKYHHTSEISGGKLVETSTATSAKGPVVFVRTSKKM</sequence>
<evidence type="ECO:0000256" key="4">
    <source>
        <dbReference type="ARBA" id="ARBA00022490"/>
    </source>
</evidence>
<evidence type="ECO:0000256" key="1">
    <source>
        <dbReference type="ARBA" id="ARBA00004496"/>
    </source>
</evidence>
<reference evidence="6 7" key="1">
    <citation type="submission" date="2018-10" db="EMBL/GenBank/DDBJ databases">
        <title>Genome assembly for a Yunnan-Guizhou Plateau 3E fish, Anabarilius grahami (Regan), and its evolutionary and genetic applications.</title>
        <authorList>
            <person name="Jiang W."/>
        </authorList>
    </citation>
    <scope>NUCLEOTIDE SEQUENCE [LARGE SCALE GENOMIC DNA]</scope>
    <source>
        <strain evidence="6">AG-KIZ</strain>
        <tissue evidence="6">Muscle</tissue>
    </source>
</reference>
<evidence type="ECO:0000313" key="7">
    <source>
        <dbReference type="Proteomes" id="UP000281406"/>
    </source>
</evidence>
<dbReference type="SUPFAM" id="SSF50814">
    <property type="entry name" value="Lipocalins"/>
    <property type="match status" value="1"/>
</dbReference>
<name>A0A3N0YQ05_ANAGA</name>
<keyword evidence="3" id="KW-0813">Transport</keyword>
<dbReference type="EMBL" id="RJVU01033627">
    <property type="protein sequence ID" value="ROL48040.1"/>
    <property type="molecule type" value="Genomic_DNA"/>
</dbReference>
<dbReference type="AlphaFoldDB" id="A0A3N0YQ05"/>
<dbReference type="InterPro" id="IPR031259">
    <property type="entry name" value="ILBP"/>
</dbReference>
<organism evidence="6 7">
    <name type="scientific">Anabarilius grahami</name>
    <name type="common">Kanglang fish</name>
    <name type="synonym">Barilius grahami</name>
    <dbReference type="NCBI Taxonomy" id="495550"/>
    <lineage>
        <taxon>Eukaryota</taxon>
        <taxon>Metazoa</taxon>
        <taxon>Chordata</taxon>
        <taxon>Craniata</taxon>
        <taxon>Vertebrata</taxon>
        <taxon>Euteleostomi</taxon>
        <taxon>Actinopterygii</taxon>
        <taxon>Neopterygii</taxon>
        <taxon>Teleostei</taxon>
        <taxon>Ostariophysi</taxon>
        <taxon>Cypriniformes</taxon>
        <taxon>Xenocyprididae</taxon>
        <taxon>Xenocypridinae</taxon>
        <taxon>Xenocypridinae incertae sedis</taxon>
        <taxon>Anabarilius</taxon>
    </lineage>
</organism>
<dbReference type="GO" id="GO:0008289">
    <property type="term" value="F:lipid binding"/>
    <property type="evidence" value="ECO:0007669"/>
    <property type="project" value="UniProtKB-KW"/>
</dbReference>
<dbReference type="InterPro" id="IPR000463">
    <property type="entry name" value="Fatty_acid-bd"/>
</dbReference>